<feature type="non-terminal residue" evidence="1">
    <location>
        <position position="163"/>
    </location>
</feature>
<sequence length="163" mass="18601">TKRVPSDGYKLKLLNEENDDENPIIGMLSKSRDIPVKMSELLFNKLQKTLRPTVTALSETNTHLGLQVIHMNETIFWWGEFEIKSSLISVSLTKHYETSRKSQILSIPSPLDLYIKLDNSTKAVKVSDSTIQLDPTTDDLELDLKVKVHRIDRGPRSHTTILF</sequence>
<gene>
    <name evidence="1" type="ORF">g.45489</name>
</gene>
<organism evidence="1">
    <name type="scientific">Cuerna arida</name>
    <dbReference type="NCBI Taxonomy" id="1464854"/>
    <lineage>
        <taxon>Eukaryota</taxon>
        <taxon>Metazoa</taxon>
        <taxon>Ecdysozoa</taxon>
        <taxon>Arthropoda</taxon>
        <taxon>Hexapoda</taxon>
        <taxon>Insecta</taxon>
        <taxon>Pterygota</taxon>
        <taxon>Neoptera</taxon>
        <taxon>Paraneoptera</taxon>
        <taxon>Hemiptera</taxon>
        <taxon>Auchenorrhyncha</taxon>
        <taxon>Membracoidea</taxon>
        <taxon>Cicadellidae</taxon>
        <taxon>Cicadellinae</taxon>
        <taxon>Proconiini</taxon>
        <taxon>Cuerna</taxon>
    </lineage>
</organism>
<evidence type="ECO:0000313" key="1">
    <source>
        <dbReference type="EMBL" id="JAS56273.1"/>
    </source>
</evidence>
<protein>
    <submittedName>
        <fullName evidence="1">Uncharacterized protein</fullName>
    </submittedName>
</protein>
<accession>A0A1B6G1T1</accession>
<dbReference type="AlphaFoldDB" id="A0A1B6G1T1"/>
<reference evidence="1" key="1">
    <citation type="submission" date="2015-11" db="EMBL/GenBank/DDBJ databases">
        <title>De novo transcriptome assembly of four potential Pierce s Disease insect vectors from Arizona vineyards.</title>
        <authorList>
            <person name="Tassone E.E."/>
        </authorList>
    </citation>
    <scope>NUCLEOTIDE SEQUENCE</scope>
</reference>
<proteinExistence type="predicted"/>
<dbReference type="EMBL" id="GECZ01013496">
    <property type="protein sequence ID" value="JAS56273.1"/>
    <property type="molecule type" value="Transcribed_RNA"/>
</dbReference>
<feature type="non-terminal residue" evidence="1">
    <location>
        <position position="1"/>
    </location>
</feature>
<name>A0A1B6G1T1_9HEMI</name>